<evidence type="ECO:0000313" key="3">
    <source>
        <dbReference type="Proteomes" id="UP000825935"/>
    </source>
</evidence>
<accession>A0A8T2T3X6</accession>
<reference evidence="2" key="1">
    <citation type="submission" date="2021-08" db="EMBL/GenBank/DDBJ databases">
        <title>WGS assembly of Ceratopteris richardii.</title>
        <authorList>
            <person name="Marchant D.B."/>
            <person name="Chen G."/>
            <person name="Jenkins J."/>
            <person name="Shu S."/>
            <person name="Leebens-Mack J."/>
            <person name="Grimwood J."/>
            <person name="Schmutz J."/>
            <person name="Soltis P."/>
            <person name="Soltis D."/>
            <person name="Chen Z.-H."/>
        </authorList>
    </citation>
    <scope>NUCLEOTIDE SEQUENCE</scope>
    <source>
        <strain evidence="2">Whitten #5841</strain>
        <tissue evidence="2">Leaf</tissue>
    </source>
</reference>
<dbReference type="AlphaFoldDB" id="A0A8T2T3X6"/>
<gene>
    <name evidence="2" type="ORF">KP509_16G040600</name>
</gene>
<comment type="caution">
    <text evidence="2">The sequence shown here is derived from an EMBL/GenBank/DDBJ whole genome shotgun (WGS) entry which is preliminary data.</text>
</comment>
<feature type="region of interest" description="Disordered" evidence="1">
    <location>
        <begin position="227"/>
        <end position="254"/>
    </location>
</feature>
<keyword evidence="3" id="KW-1185">Reference proteome</keyword>
<name>A0A8T2T3X6_CERRI</name>
<organism evidence="2 3">
    <name type="scientific">Ceratopteris richardii</name>
    <name type="common">Triangle waterfern</name>
    <dbReference type="NCBI Taxonomy" id="49495"/>
    <lineage>
        <taxon>Eukaryota</taxon>
        <taxon>Viridiplantae</taxon>
        <taxon>Streptophyta</taxon>
        <taxon>Embryophyta</taxon>
        <taxon>Tracheophyta</taxon>
        <taxon>Polypodiopsida</taxon>
        <taxon>Polypodiidae</taxon>
        <taxon>Polypodiales</taxon>
        <taxon>Pteridineae</taxon>
        <taxon>Pteridaceae</taxon>
        <taxon>Parkerioideae</taxon>
        <taxon>Ceratopteris</taxon>
    </lineage>
</organism>
<evidence type="ECO:0000256" key="1">
    <source>
        <dbReference type="SAM" id="MobiDB-lite"/>
    </source>
</evidence>
<dbReference type="EMBL" id="CM035421">
    <property type="protein sequence ID" value="KAH7387779.1"/>
    <property type="molecule type" value="Genomic_DNA"/>
</dbReference>
<evidence type="ECO:0000313" key="2">
    <source>
        <dbReference type="EMBL" id="KAH7387779.1"/>
    </source>
</evidence>
<feature type="compositionally biased region" description="Low complexity" evidence="1">
    <location>
        <begin position="230"/>
        <end position="254"/>
    </location>
</feature>
<dbReference type="Proteomes" id="UP000825935">
    <property type="component" value="Chromosome 16"/>
</dbReference>
<sequence>MVSQEVAISPRTIAHLIEKDISEAHQRYTDAEASKSNKASDNKLFHSKSTSHAGIDDKPFCEPVHLNREEQQSANDLLRDSEINCIRHGMASSTTPPPACHQDLSFKSSKHGRVQIMEPESQDRPIIHPLLTKSKSTGWMRNLHHTCHQNLHSKNIKWYRKYISFRFLRSWNKKPKSYSVADMFLDDSDRTFPFSDLKIVPNDGLNIKEAVYRPFKILFNWKDTSHKTSRSSLTTSSGTPHSSVSSSSSGNPYT</sequence>
<proteinExistence type="predicted"/>
<protein>
    <submittedName>
        <fullName evidence="2">Uncharacterized protein</fullName>
    </submittedName>
</protein>